<keyword evidence="2" id="KW-1185">Reference proteome</keyword>
<comment type="caution">
    <text evidence="1">The sequence shown here is derived from an EMBL/GenBank/DDBJ whole genome shotgun (WGS) entry which is preliminary data.</text>
</comment>
<gene>
    <name evidence="1" type="ORF">AJ80_00647</name>
</gene>
<protein>
    <submittedName>
        <fullName evidence="1">Uncharacterized protein</fullName>
    </submittedName>
</protein>
<sequence>MAQNPFSPQPTSSAGVSCQVDIPNLTQMLLNAGIFGLKKLAETGIQPHTVGCMWMIAGYCPATLKLRRKLNRIREQQKSESFWLYKTVEIGAATNFFADEMLKTRAGENVIALISAIAPVMDEAACCEVLLGLFDQANVSLEYIPGVSQIQAVRQNLITLAQKTEFGEKVLHYHSLFTSLVCHGKIHRRCCFEAVPSVETMVKLISLMYELATNENYMLVYAGINGAAWTAVYASEVLGLHVCAVDPEGNAFPISGTYEQADVTVHFAASESNQAELYVKGKLHESIEIRAIGTNEVGNFLVDCDVVNFFRFRIPDYQRYERIHDRISQAAGILAMNNVEYLAQNMWVGNINGRDHLNDGYRQRFLTYPHLSVPCLQERSLEILSTLGFSPDSRAEYQFTDQNECIGNKNHRSAGDQRQQSWRDWNFYRDDPFQKHHVAHMITKCYSEDDLLLQNKQSDISRSVRDIVDTVLLAVKFTTVMAFTDWNHSLQLIPAQLSHTLFAPLTWDPPFEDSILEVAATILDGGIRNYTPRWIGIDAGGISMLRVKCFQLEFDGTLVHYARGRIVYNGEYYSCLESAIPTSFWFDKELDPVFDTNGTRLIRRQTLPQLVKLRTLCRRINDVAQIAVDVFVGSEALRIHPHSIGSTISRLHITRPCGHDDIYADCAFTEDLVRKAAKGWPAAPHTVQVKHGLYNFRIEGDSEFRLVFQCVDRDIMGQWAACNWDPGPRVVFQRDCCTKCVIDGLQFLPTPEEGDTSHDIVIIQAGPPDR</sequence>
<proteinExistence type="predicted"/>
<organism evidence="1 2">
    <name type="scientific">Polytolypa hystricis (strain UAMH7299)</name>
    <dbReference type="NCBI Taxonomy" id="1447883"/>
    <lineage>
        <taxon>Eukaryota</taxon>
        <taxon>Fungi</taxon>
        <taxon>Dikarya</taxon>
        <taxon>Ascomycota</taxon>
        <taxon>Pezizomycotina</taxon>
        <taxon>Eurotiomycetes</taxon>
        <taxon>Eurotiomycetidae</taxon>
        <taxon>Onygenales</taxon>
        <taxon>Onygenales incertae sedis</taxon>
        <taxon>Polytolypa</taxon>
    </lineage>
</organism>
<name>A0A2B7YUA1_POLH7</name>
<reference evidence="1 2" key="1">
    <citation type="submission" date="2017-10" db="EMBL/GenBank/DDBJ databases">
        <title>Comparative genomics in systemic dimorphic fungi from Ajellomycetaceae.</title>
        <authorList>
            <person name="Munoz J.F."/>
            <person name="Mcewen J.G."/>
            <person name="Clay O.K."/>
            <person name="Cuomo C.A."/>
        </authorList>
    </citation>
    <scope>NUCLEOTIDE SEQUENCE [LARGE SCALE GENOMIC DNA]</scope>
    <source>
        <strain evidence="1 2">UAMH7299</strain>
    </source>
</reference>
<evidence type="ECO:0000313" key="1">
    <source>
        <dbReference type="EMBL" id="PGH27634.1"/>
    </source>
</evidence>
<dbReference type="OrthoDB" id="3940987at2759"/>
<dbReference type="Proteomes" id="UP000224634">
    <property type="component" value="Unassembled WGS sequence"/>
</dbReference>
<accession>A0A2B7YUA1</accession>
<evidence type="ECO:0000313" key="2">
    <source>
        <dbReference type="Proteomes" id="UP000224634"/>
    </source>
</evidence>
<dbReference type="AlphaFoldDB" id="A0A2B7YUA1"/>
<dbReference type="EMBL" id="PDNA01000005">
    <property type="protein sequence ID" value="PGH27634.1"/>
    <property type="molecule type" value="Genomic_DNA"/>
</dbReference>